<feature type="compositionally biased region" description="Basic and acidic residues" evidence="1">
    <location>
        <begin position="96"/>
        <end position="109"/>
    </location>
</feature>
<feature type="compositionally biased region" description="Basic residues" evidence="1">
    <location>
        <begin position="110"/>
        <end position="119"/>
    </location>
</feature>
<proteinExistence type="predicted"/>
<evidence type="ECO:0000256" key="1">
    <source>
        <dbReference type="SAM" id="MobiDB-lite"/>
    </source>
</evidence>
<evidence type="ECO:0000313" key="3">
    <source>
        <dbReference type="Proteomes" id="UP000306628"/>
    </source>
</evidence>
<dbReference type="EMBL" id="VCKX01000206">
    <property type="protein sequence ID" value="TMR26185.1"/>
    <property type="molecule type" value="Genomic_DNA"/>
</dbReference>
<feature type="region of interest" description="Disordered" evidence="1">
    <location>
        <begin position="60"/>
        <end position="141"/>
    </location>
</feature>
<organism evidence="2 3">
    <name type="scientific">Nonomuraea zeae</name>
    <dbReference type="NCBI Taxonomy" id="1642303"/>
    <lineage>
        <taxon>Bacteria</taxon>
        <taxon>Bacillati</taxon>
        <taxon>Actinomycetota</taxon>
        <taxon>Actinomycetes</taxon>
        <taxon>Streptosporangiales</taxon>
        <taxon>Streptosporangiaceae</taxon>
        <taxon>Nonomuraea</taxon>
    </lineage>
</organism>
<feature type="compositionally biased region" description="Basic and acidic residues" evidence="1">
    <location>
        <begin position="76"/>
        <end position="86"/>
    </location>
</feature>
<keyword evidence="3" id="KW-1185">Reference proteome</keyword>
<sequence>MGQGIAGASSGGALAPTGVGVVSGEKPVLGCGWRRNCDACGNRWCGNRWWGHRSWGHRSWGHRSWGHHHHHRFTHHNVDDGRHPEEPVVQPAPERPPVKEPHRPPIKEHKPPRKEHKPPHHDDWPPIDDWSPGDDRLPFNN</sequence>
<feature type="compositionally biased region" description="Basic residues" evidence="1">
    <location>
        <begin position="60"/>
        <end position="75"/>
    </location>
</feature>
<reference evidence="2 3" key="1">
    <citation type="submission" date="2019-05" db="EMBL/GenBank/DDBJ databases">
        <title>Draft genome sequence of Nonomuraea zeae DSM 100528.</title>
        <authorList>
            <person name="Saricaoglu S."/>
            <person name="Isik K."/>
        </authorList>
    </citation>
    <scope>NUCLEOTIDE SEQUENCE [LARGE SCALE GENOMIC DNA]</scope>
    <source>
        <strain evidence="2 3">DSM 100528</strain>
    </source>
</reference>
<evidence type="ECO:0000313" key="2">
    <source>
        <dbReference type="EMBL" id="TMR26185.1"/>
    </source>
</evidence>
<gene>
    <name evidence="2" type="ORF">ETD85_43275</name>
</gene>
<comment type="caution">
    <text evidence="2">The sequence shown here is derived from an EMBL/GenBank/DDBJ whole genome shotgun (WGS) entry which is preliminary data.</text>
</comment>
<name>A0A5S4FZG7_9ACTN</name>
<dbReference type="AlphaFoldDB" id="A0A5S4FZG7"/>
<accession>A0A5S4FZG7</accession>
<protein>
    <submittedName>
        <fullName evidence="2">Uncharacterized protein</fullName>
    </submittedName>
</protein>
<dbReference type="Proteomes" id="UP000306628">
    <property type="component" value="Unassembled WGS sequence"/>
</dbReference>
<dbReference type="RefSeq" id="WP_138695653.1">
    <property type="nucleotide sequence ID" value="NZ_JBHSAZ010000016.1"/>
</dbReference>